<evidence type="ECO:0000313" key="1">
    <source>
        <dbReference type="EMBL" id="AGF98020.1"/>
    </source>
</evidence>
<name>M1Q6T6_METMZ</name>
<accession>M1Q6T6</accession>
<protein>
    <submittedName>
        <fullName evidence="1">Uncharacterized protein</fullName>
    </submittedName>
</protein>
<dbReference type="KEGG" id="mmaz:MmTuc01_2731"/>
<dbReference type="AlphaFoldDB" id="M1Q6T6"/>
<evidence type="ECO:0000313" key="2">
    <source>
        <dbReference type="Proteomes" id="UP000011718"/>
    </source>
</evidence>
<reference evidence="1 2" key="1">
    <citation type="journal article" date="2013" name="Genome Announc.">
        <title>Complete Genome of a Methanosarcina mazei Strain Isolated from Sediment Samples from an Amazonian Flooded Area.</title>
        <authorList>
            <person name="Assis das Gracas D."/>
            <person name="Thiago Juca Ramos R."/>
            <person name="Vieira Araujo A.C."/>
            <person name="Zahlouth R."/>
            <person name="Ribeiro Carneiro A."/>
            <person name="Souza Lopes T."/>
            <person name="Azevedo Barauna R."/>
            <person name="Azevedo V."/>
            <person name="Cruz Schneider M.P."/>
            <person name="Pellizari V.H."/>
            <person name="Silva A."/>
        </authorList>
    </citation>
    <scope>NUCLEOTIDE SEQUENCE [LARGE SCALE GENOMIC DNA]</scope>
    <source>
        <strain evidence="1 2">Tuc01</strain>
    </source>
</reference>
<organism evidence="1 2">
    <name type="scientific">Methanosarcina mazei Tuc01</name>
    <dbReference type="NCBI Taxonomy" id="1236903"/>
    <lineage>
        <taxon>Archaea</taxon>
        <taxon>Methanobacteriati</taxon>
        <taxon>Methanobacteriota</taxon>
        <taxon>Stenosarchaea group</taxon>
        <taxon>Methanomicrobia</taxon>
        <taxon>Methanosarcinales</taxon>
        <taxon>Methanosarcinaceae</taxon>
        <taxon>Methanosarcina</taxon>
    </lineage>
</organism>
<dbReference type="Proteomes" id="UP000011718">
    <property type="component" value="Chromosome"/>
</dbReference>
<dbReference type="EMBL" id="CP004144">
    <property type="protein sequence ID" value="AGF98020.1"/>
    <property type="molecule type" value="Genomic_DNA"/>
</dbReference>
<gene>
    <name evidence="1" type="ORF">MmTuc01_2731</name>
</gene>
<dbReference type="HOGENOM" id="CLU_3210778_0_0_2"/>
<sequence length="44" mass="4919">MFLCLFIVPSSFFGGLQDKSAGIFIEPLIQVFSFFASFDRAQPV</sequence>
<proteinExistence type="predicted"/>
<dbReference type="BioCyc" id="MMAZ1236903:G139K-2605-MONOMER"/>